<keyword evidence="1" id="KW-0732">Signal</keyword>
<name>A0ABM9DAT3_9BACT</name>
<feature type="signal peptide" evidence="1">
    <location>
        <begin position="1"/>
        <end position="23"/>
    </location>
</feature>
<dbReference type="InterPro" id="IPR036280">
    <property type="entry name" value="Multihaem_cyt_sf"/>
</dbReference>
<organism evidence="2 3">
    <name type="scientific">Trichlorobacter ammonificans</name>
    <dbReference type="NCBI Taxonomy" id="2916410"/>
    <lineage>
        <taxon>Bacteria</taxon>
        <taxon>Pseudomonadati</taxon>
        <taxon>Thermodesulfobacteriota</taxon>
        <taxon>Desulfuromonadia</taxon>
        <taxon>Geobacterales</taxon>
        <taxon>Geobacteraceae</taxon>
        <taxon>Trichlorobacter</taxon>
    </lineage>
</organism>
<sequence length="147" mass="16342">MKTSKLAATILIPVALCVLYACANTTSVSRKHFMEFTGPPNCAECHSDDGWAAWNHKAPDFYAKHKYFAATKGYACNSCHAASFCTDCHAGKEELKPGTKYPTSPERSMPHRGNYLSQHKIDGKINPTSCFRCHGRQNNEGCKRCHK</sequence>
<protein>
    <submittedName>
        <fullName evidence="2">Cytochrome C</fullName>
    </submittedName>
</protein>
<evidence type="ECO:0000313" key="2">
    <source>
        <dbReference type="EMBL" id="CAH2031775.1"/>
    </source>
</evidence>
<proteinExistence type="predicted"/>
<accession>A0ABM9DAT3</accession>
<dbReference type="SUPFAM" id="SSF48695">
    <property type="entry name" value="Multiheme cytochromes"/>
    <property type="match status" value="1"/>
</dbReference>
<evidence type="ECO:0000313" key="3">
    <source>
        <dbReference type="Proteomes" id="UP001295463"/>
    </source>
</evidence>
<dbReference type="Proteomes" id="UP001295463">
    <property type="component" value="Chromosome"/>
</dbReference>
<feature type="chain" id="PRO_5045823202" evidence="1">
    <location>
        <begin position="24"/>
        <end position="147"/>
    </location>
</feature>
<dbReference type="PROSITE" id="PS51257">
    <property type="entry name" value="PROKAR_LIPOPROTEIN"/>
    <property type="match status" value="1"/>
</dbReference>
<keyword evidence="3" id="KW-1185">Reference proteome</keyword>
<dbReference type="EMBL" id="OW150024">
    <property type="protein sequence ID" value="CAH2031775.1"/>
    <property type="molecule type" value="Genomic_DNA"/>
</dbReference>
<reference evidence="2 3" key="1">
    <citation type="submission" date="2022-03" db="EMBL/GenBank/DDBJ databases">
        <authorList>
            <person name="Koch H."/>
        </authorList>
    </citation>
    <scope>NUCLEOTIDE SEQUENCE [LARGE SCALE GENOMIC DNA]</scope>
    <source>
        <strain evidence="2 3">G1</strain>
    </source>
</reference>
<evidence type="ECO:0000256" key="1">
    <source>
        <dbReference type="SAM" id="SignalP"/>
    </source>
</evidence>
<gene>
    <name evidence="2" type="ORF">GEAMG1_1940</name>
</gene>
<dbReference type="RefSeq" id="WP_305732571.1">
    <property type="nucleotide sequence ID" value="NZ_OW150024.1"/>
</dbReference>